<accession>A0A085G1I9</accession>
<dbReference type="Proteomes" id="UP000028640">
    <property type="component" value="Unassembled WGS sequence"/>
</dbReference>
<proteinExistence type="predicted"/>
<feature type="signal peptide" evidence="1">
    <location>
        <begin position="1"/>
        <end position="22"/>
    </location>
</feature>
<evidence type="ECO:0000313" key="2">
    <source>
        <dbReference type="EMBL" id="KFC77584.1"/>
    </source>
</evidence>
<name>A0A085G1I9_EWIA3</name>
<dbReference type="eggNOG" id="ENOG5031WRS">
    <property type="taxonomic scope" value="Bacteria"/>
</dbReference>
<evidence type="ECO:0000256" key="1">
    <source>
        <dbReference type="SAM" id="SignalP"/>
    </source>
</evidence>
<dbReference type="GeneID" id="78382422"/>
<gene>
    <name evidence="2" type="ORF">GEAM_4190</name>
</gene>
<protein>
    <recommendedName>
        <fullName evidence="4">DUF5666 domain-containing protein</fullName>
    </recommendedName>
</protein>
<keyword evidence="1" id="KW-0732">Signal</keyword>
<dbReference type="OrthoDB" id="7068047at2"/>
<dbReference type="RefSeq" id="WP_034795635.1">
    <property type="nucleotide sequence ID" value="NZ_JMPJ01000074.1"/>
</dbReference>
<keyword evidence="3" id="KW-1185">Reference proteome</keyword>
<dbReference type="STRING" id="910964.GEAM_4190"/>
<reference evidence="2 3" key="1">
    <citation type="submission" date="2014-05" db="EMBL/GenBank/DDBJ databases">
        <title>ATOL: Assembling a taxonomically balanced genome-scale reconstruction of the evolutionary history of the Enterobacteriaceae.</title>
        <authorList>
            <person name="Plunkett G.III."/>
            <person name="Neeno-Eckwall E.C."/>
            <person name="Glasner J.D."/>
            <person name="Perna N.T."/>
        </authorList>
    </citation>
    <scope>NUCLEOTIDE SEQUENCE [LARGE SCALE GENOMIC DNA]</scope>
    <source>
        <strain evidence="2 3">ATCC 33852</strain>
    </source>
</reference>
<evidence type="ECO:0000313" key="3">
    <source>
        <dbReference type="Proteomes" id="UP000028640"/>
    </source>
</evidence>
<evidence type="ECO:0008006" key="4">
    <source>
        <dbReference type="Google" id="ProtNLM"/>
    </source>
</evidence>
<sequence length="204" mass="21569">MLNKYKFGILLAAMSVSNLASAQTQDIQPERIRGDIISFKGEILTVHRTAGDTVTIDLKPNVGVSSFKPAMLSDAKPGTYVGTPAITHSNGKLIATSMIIFPEAARGTAEGHFQYDFGPKSTMTNANVVSVVTGSSGRELHLSYKGGTSTVTVPTNVPVVTPVPASKDDLIKGKKVFLVVTPTNSGVYDAQVLFVEKDGIVPAF</sequence>
<feature type="chain" id="PRO_5001790762" description="DUF5666 domain-containing protein" evidence="1">
    <location>
        <begin position="23"/>
        <end position="204"/>
    </location>
</feature>
<organism evidence="2 3">
    <name type="scientific">Ewingella americana (strain ATCC 33852 / DSM 4580 / CCUG 14506 / JCM 5911 / LMG 7869 / NCTC 12157 / CDC 1468-78)</name>
    <dbReference type="NCBI Taxonomy" id="910964"/>
    <lineage>
        <taxon>Bacteria</taxon>
        <taxon>Pseudomonadati</taxon>
        <taxon>Pseudomonadota</taxon>
        <taxon>Gammaproteobacteria</taxon>
        <taxon>Enterobacterales</taxon>
        <taxon>Yersiniaceae</taxon>
        <taxon>Ewingella</taxon>
    </lineage>
</organism>
<dbReference type="EMBL" id="JMPJ01000074">
    <property type="protein sequence ID" value="KFC77584.1"/>
    <property type="molecule type" value="Genomic_DNA"/>
</dbReference>
<dbReference type="AlphaFoldDB" id="A0A085G1I9"/>
<comment type="caution">
    <text evidence="2">The sequence shown here is derived from an EMBL/GenBank/DDBJ whole genome shotgun (WGS) entry which is preliminary data.</text>
</comment>